<feature type="transmembrane region" description="Helical" evidence="5">
    <location>
        <begin position="317"/>
        <end position="337"/>
    </location>
</feature>
<dbReference type="AlphaFoldDB" id="H6N1G5"/>
<dbReference type="Proteomes" id="UP000009154">
    <property type="component" value="Chromosome"/>
</dbReference>
<feature type="transmembrane region" description="Helical" evidence="5">
    <location>
        <begin position="424"/>
        <end position="452"/>
    </location>
</feature>
<dbReference type="STRING" id="1112204.GPOL_c11140"/>
<evidence type="ECO:0000256" key="5">
    <source>
        <dbReference type="SAM" id="Phobius"/>
    </source>
</evidence>
<dbReference type="eggNOG" id="ENOG50343R8">
    <property type="taxonomic scope" value="Bacteria"/>
</dbReference>
<feature type="domain" description="O-antigen ligase-related" evidence="6">
    <location>
        <begin position="276"/>
        <end position="441"/>
    </location>
</feature>
<name>H6N1G5_GORPV</name>
<dbReference type="RefSeq" id="WP_014359077.1">
    <property type="nucleotide sequence ID" value="NC_016906.1"/>
</dbReference>
<proteinExistence type="predicted"/>
<feature type="transmembrane region" description="Helical" evidence="5">
    <location>
        <begin position="203"/>
        <end position="225"/>
    </location>
</feature>
<accession>H6N1G5</accession>
<dbReference type="GO" id="GO:0016020">
    <property type="term" value="C:membrane"/>
    <property type="evidence" value="ECO:0007669"/>
    <property type="project" value="UniProtKB-SubCell"/>
</dbReference>
<feature type="transmembrane region" description="Helical" evidence="5">
    <location>
        <begin position="112"/>
        <end position="129"/>
    </location>
</feature>
<evidence type="ECO:0000313" key="7">
    <source>
        <dbReference type="EMBL" id="AFA72176.1"/>
    </source>
</evidence>
<organism evidence="7 8">
    <name type="scientific">Gordonia polyisoprenivorans (strain DSM 44266 / VH2)</name>
    <dbReference type="NCBI Taxonomy" id="1112204"/>
    <lineage>
        <taxon>Bacteria</taxon>
        <taxon>Bacillati</taxon>
        <taxon>Actinomycetota</taxon>
        <taxon>Actinomycetes</taxon>
        <taxon>Mycobacteriales</taxon>
        <taxon>Gordoniaceae</taxon>
        <taxon>Gordonia</taxon>
    </lineage>
</organism>
<protein>
    <submittedName>
        <fullName evidence="7">O-antigen ligase-like protein</fullName>
    </submittedName>
</protein>
<dbReference type="GO" id="GO:0016874">
    <property type="term" value="F:ligase activity"/>
    <property type="evidence" value="ECO:0007669"/>
    <property type="project" value="UniProtKB-KW"/>
</dbReference>
<dbReference type="EMBL" id="CP003119">
    <property type="protein sequence ID" value="AFA72176.1"/>
    <property type="molecule type" value="Genomic_DNA"/>
</dbReference>
<comment type="subcellular location">
    <subcellularLocation>
        <location evidence="1">Membrane</location>
        <topology evidence="1">Multi-pass membrane protein</topology>
    </subcellularLocation>
</comment>
<evidence type="ECO:0000256" key="2">
    <source>
        <dbReference type="ARBA" id="ARBA00022692"/>
    </source>
</evidence>
<feature type="transmembrane region" description="Helical" evidence="5">
    <location>
        <begin position="141"/>
        <end position="163"/>
    </location>
</feature>
<evidence type="ECO:0000313" key="8">
    <source>
        <dbReference type="Proteomes" id="UP000009154"/>
    </source>
</evidence>
<evidence type="ECO:0000259" key="6">
    <source>
        <dbReference type="Pfam" id="PF04932"/>
    </source>
</evidence>
<evidence type="ECO:0000256" key="4">
    <source>
        <dbReference type="ARBA" id="ARBA00023136"/>
    </source>
</evidence>
<sequence>MARSDIVQKSSSHVLALKSDQLRKIIPRPTRVAINTRNIASVLVTSAGALLIGLLAILAIKILTLLTLLIVAGTILLARPNALIYSTVISATVAVPSPIPVAVPIAGIQVRVYEPLLALSVLYLLVHRWQRSHKGSGERSLTLAVMVPMIAATTISAMVGVVLENPFSKIFSETRSLLVTVLSLVFGTLIVRETKILTTVTRMVPTILVVSGISTIGASLDYWTVSGQQSDISGSTAEVARVVTPATYLAVVFICGVTSAYISGAHTPRGLPIGVILVTALPVAVLSFSRNVILAFGVSIVFGLVVGLSIRALSRAGVVAVISAIPAGILALVTILLPPSRLTAWLNSAADLYSKRVLDGISENAIAIDRSAQFRFQQENPYLYQSISDRPLLGGGAGFAYKPIHTGRAISDKSDDLRYYAHDLYLWMLTKMGIVGTALFLLPVIVSLAIGYVCSRHRYIYVFAGGASVSLLAVCAVAPLPLTLESTFVFGATLGLVVGSVSFSRNYSVIVRPSACVEKG</sequence>
<dbReference type="InterPro" id="IPR007016">
    <property type="entry name" value="O-antigen_ligase-rel_domated"/>
</dbReference>
<feature type="transmembrane region" description="Helical" evidence="5">
    <location>
        <begin position="459"/>
        <end position="480"/>
    </location>
</feature>
<keyword evidence="8" id="KW-1185">Reference proteome</keyword>
<dbReference type="Pfam" id="PF04932">
    <property type="entry name" value="Wzy_C"/>
    <property type="match status" value="1"/>
</dbReference>
<feature type="transmembrane region" description="Helical" evidence="5">
    <location>
        <begin position="245"/>
        <end position="263"/>
    </location>
</feature>
<feature type="transmembrane region" description="Helical" evidence="5">
    <location>
        <begin position="175"/>
        <end position="191"/>
    </location>
</feature>
<evidence type="ECO:0000256" key="3">
    <source>
        <dbReference type="ARBA" id="ARBA00022989"/>
    </source>
</evidence>
<keyword evidence="2 5" id="KW-0812">Transmembrane</keyword>
<feature type="transmembrane region" description="Helical" evidence="5">
    <location>
        <begin position="292"/>
        <end position="310"/>
    </location>
</feature>
<keyword evidence="7" id="KW-0436">Ligase</keyword>
<dbReference type="KEGG" id="gpo:GPOL_c11140"/>
<dbReference type="GeneID" id="90162177"/>
<dbReference type="HOGENOM" id="CLU_555287_0_0_11"/>
<reference evidence="7 8" key="1">
    <citation type="journal article" date="2012" name="Appl. Environ. Microbiol.">
        <title>Involvement of two latex-clearing proteins during rubber degradation and insights into the subsequent degradation pathway revealed by the genome sequence of Gordonia polyisoprenivorans strain VH2.</title>
        <authorList>
            <person name="Hiessl S."/>
            <person name="Schuldes J."/>
            <person name="Thurmer A."/>
            <person name="Halbsguth T."/>
            <person name="Broker D."/>
            <person name="Angelov A."/>
            <person name="Liebl W."/>
            <person name="Daniel R."/>
            <person name="Steinbuchel A."/>
        </authorList>
    </citation>
    <scope>NUCLEOTIDE SEQUENCE [LARGE SCALE GENOMIC DNA]</scope>
    <source>
        <strain evidence="8">DSM 44266 / VH2</strain>
    </source>
</reference>
<feature type="transmembrane region" description="Helical" evidence="5">
    <location>
        <begin position="486"/>
        <end position="504"/>
    </location>
</feature>
<keyword evidence="3 5" id="KW-1133">Transmembrane helix</keyword>
<feature type="transmembrane region" description="Helical" evidence="5">
    <location>
        <begin position="47"/>
        <end position="71"/>
    </location>
</feature>
<feature type="transmembrane region" description="Helical" evidence="5">
    <location>
        <begin position="270"/>
        <end position="286"/>
    </location>
</feature>
<keyword evidence="4 5" id="KW-0472">Membrane</keyword>
<evidence type="ECO:0000256" key="1">
    <source>
        <dbReference type="ARBA" id="ARBA00004141"/>
    </source>
</evidence>
<gene>
    <name evidence="7" type="ordered locus">GPOL_c11140</name>
</gene>